<comment type="similarity">
    <text evidence="1">Belongs to the MsrA Met sulfoxide reductase family.</text>
</comment>
<accession>A0A0D3L1D1</accession>
<evidence type="ECO:0000256" key="5">
    <source>
        <dbReference type="SAM" id="MobiDB-lite"/>
    </source>
</evidence>
<evidence type="ECO:0000313" key="7">
    <source>
        <dbReference type="EnsemblProtists" id="EOD41816"/>
    </source>
</evidence>
<dbReference type="EnsemblProtists" id="EOD41816">
    <property type="protein sequence ID" value="EOD41816"/>
    <property type="gene ID" value="EMIHUDRAFT_194351"/>
</dbReference>
<dbReference type="PANTHER" id="PTHR43774">
    <property type="entry name" value="PEPTIDE METHIONINE SULFOXIDE REDUCTASE"/>
    <property type="match status" value="1"/>
</dbReference>
<organism evidence="7 8">
    <name type="scientific">Emiliania huxleyi (strain CCMP1516)</name>
    <dbReference type="NCBI Taxonomy" id="280463"/>
    <lineage>
        <taxon>Eukaryota</taxon>
        <taxon>Haptista</taxon>
        <taxon>Haptophyta</taxon>
        <taxon>Prymnesiophyceae</taxon>
        <taxon>Isochrysidales</taxon>
        <taxon>Noelaerhabdaceae</taxon>
        <taxon>Emiliania</taxon>
    </lineage>
</organism>
<dbReference type="Gene3D" id="3.30.1060.10">
    <property type="entry name" value="Peptide methionine sulphoxide reductase MsrA"/>
    <property type="match status" value="1"/>
</dbReference>
<evidence type="ECO:0000256" key="4">
    <source>
        <dbReference type="ARBA" id="ARBA00030643"/>
    </source>
</evidence>
<feature type="domain" description="Peptide methionine sulphoxide reductase MsrA" evidence="6">
    <location>
        <begin position="47"/>
        <end position="164"/>
    </location>
</feature>
<evidence type="ECO:0000313" key="8">
    <source>
        <dbReference type="Proteomes" id="UP000013827"/>
    </source>
</evidence>
<dbReference type="InterPro" id="IPR036509">
    <property type="entry name" value="Met_Sox_Rdtase_MsrA_sf"/>
</dbReference>
<sequence>MLHTNSGGGRRSCEPDAGARQQIGSAAASILEWRGEAARAKVLDKAEYDSLPGVVSTSVGYTGGASSNPTYSTVCRGDGHTEALKVEYDPTKTSYEALMTRFFAEASAHKSKPQYMSAVWAQNAEQRATAERIARQSGKPIPVLDAKQWHDAEEYHQHYIDKQYGRRPQQQDEGRTPRPGSCVCAPAVAGLLKSL</sequence>
<dbReference type="RefSeq" id="XP_005794245.1">
    <property type="nucleotide sequence ID" value="XM_005794188.1"/>
</dbReference>
<dbReference type="GO" id="GO:0008113">
    <property type="term" value="F:peptide-methionine (S)-S-oxide reductase activity"/>
    <property type="evidence" value="ECO:0007669"/>
    <property type="project" value="UniProtKB-EC"/>
</dbReference>
<feature type="compositionally biased region" description="Basic and acidic residues" evidence="5">
    <location>
        <begin position="161"/>
        <end position="176"/>
    </location>
</feature>
<dbReference type="PANTHER" id="PTHR43774:SF1">
    <property type="entry name" value="PEPTIDE METHIONINE SULFOXIDE REDUCTASE MSRA 2"/>
    <property type="match status" value="1"/>
</dbReference>
<dbReference type="Pfam" id="PF01625">
    <property type="entry name" value="PMSR"/>
    <property type="match status" value="1"/>
</dbReference>
<evidence type="ECO:0000256" key="3">
    <source>
        <dbReference type="ARBA" id="ARBA00023002"/>
    </source>
</evidence>
<evidence type="ECO:0000259" key="6">
    <source>
        <dbReference type="Pfam" id="PF01625"/>
    </source>
</evidence>
<dbReference type="HOGENOM" id="CLU_1398671_0_0_1"/>
<dbReference type="PaxDb" id="2903-EOD41816"/>
<reference evidence="8" key="1">
    <citation type="journal article" date="2013" name="Nature">
        <title>Pan genome of the phytoplankton Emiliania underpins its global distribution.</title>
        <authorList>
            <person name="Read B.A."/>
            <person name="Kegel J."/>
            <person name="Klute M.J."/>
            <person name="Kuo A."/>
            <person name="Lefebvre S.C."/>
            <person name="Maumus F."/>
            <person name="Mayer C."/>
            <person name="Miller J."/>
            <person name="Monier A."/>
            <person name="Salamov A."/>
            <person name="Young J."/>
            <person name="Aguilar M."/>
            <person name="Claverie J.M."/>
            <person name="Frickenhaus S."/>
            <person name="Gonzalez K."/>
            <person name="Herman E.K."/>
            <person name="Lin Y.C."/>
            <person name="Napier J."/>
            <person name="Ogata H."/>
            <person name="Sarno A.F."/>
            <person name="Shmutz J."/>
            <person name="Schroeder D."/>
            <person name="de Vargas C."/>
            <person name="Verret F."/>
            <person name="von Dassow P."/>
            <person name="Valentin K."/>
            <person name="Van de Peer Y."/>
            <person name="Wheeler G."/>
            <person name="Dacks J.B."/>
            <person name="Delwiche C.F."/>
            <person name="Dyhrman S.T."/>
            <person name="Glockner G."/>
            <person name="John U."/>
            <person name="Richards T."/>
            <person name="Worden A.Z."/>
            <person name="Zhang X."/>
            <person name="Grigoriev I.V."/>
            <person name="Allen A.E."/>
            <person name="Bidle K."/>
            <person name="Borodovsky M."/>
            <person name="Bowler C."/>
            <person name="Brownlee C."/>
            <person name="Cock J.M."/>
            <person name="Elias M."/>
            <person name="Gladyshev V.N."/>
            <person name="Groth M."/>
            <person name="Guda C."/>
            <person name="Hadaegh A."/>
            <person name="Iglesias-Rodriguez M.D."/>
            <person name="Jenkins J."/>
            <person name="Jones B.M."/>
            <person name="Lawson T."/>
            <person name="Leese F."/>
            <person name="Lindquist E."/>
            <person name="Lobanov A."/>
            <person name="Lomsadze A."/>
            <person name="Malik S.B."/>
            <person name="Marsh M.E."/>
            <person name="Mackinder L."/>
            <person name="Mock T."/>
            <person name="Mueller-Roeber B."/>
            <person name="Pagarete A."/>
            <person name="Parker M."/>
            <person name="Probert I."/>
            <person name="Quesneville H."/>
            <person name="Raines C."/>
            <person name="Rensing S.A."/>
            <person name="Riano-Pachon D.M."/>
            <person name="Richier S."/>
            <person name="Rokitta S."/>
            <person name="Shiraiwa Y."/>
            <person name="Soanes D.M."/>
            <person name="van der Giezen M."/>
            <person name="Wahlund T.M."/>
            <person name="Williams B."/>
            <person name="Wilson W."/>
            <person name="Wolfe G."/>
            <person name="Wurch L.L."/>
        </authorList>
    </citation>
    <scope>NUCLEOTIDE SEQUENCE</scope>
</reference>
<dbReference type="EC" id="1.8.4.11" evidence="2"/>
<keyword evidence="3" id="KW-0560">Oxidoreductase</keyword>
<protein>
    <recommendedName>
        <fullName evidence="2">peptide-methionine (S)-S-oxide reductase</fullName>
        <ecNumber evidence="2">1.8.4.11</ecNumber>
    </recommendedName>
    <alternativeName>
        <fullName evidence="4">Peptide-methionine (S)-S-oxide reductase</fullName>
    </alternativeName>
</protein>
<keyword evidence="8" id="KW-1185">Reference proteome</keyword>
<reference evidence="7" key="2">
    <citation type="submission" date="2024-10" db="UniProtKB">
        <authorList>
            <consortium name="EnsemblProtists"/>
        </authorList>
    </citation>
    <scope>IDENTIFICATION</scope>
</reference>
<dbReference type="AlphaFoldDB" id="A0A0D3L1D1"/>
<dbReference type="Proteomes" id="UP000013827">
    <property type="component" value="Unassembled WGS sequence"/>
</dbReference>
<name>A0A0D3L1D1_EMIH1</name>
<evidence type="ECO:0000256" key="2">
    <source>
        <dbReference type="ARBA" id="ARBA00012502"/>
    </source>
</evidence>
<dbReference type="STRING" id="2903.R1G1A0"/>
<dbReference type="InterPro" id="IPR002569">
    <property type="entry name" value="Met_Sox_Rdtase_MsrA_dom"/>
</dbReference>
<proteinExistence type="inferred from homology"/>
<dbReference type="SUPFAM" id="SSF55068">
    <property type="entry name" value="Peptide methionine sulfoxide reductase"/>
    <property type="match status" value="1"/>
</dbReference>
<dbReference type="GeneID" id="17287086"/>
<evidence type="ECO:0000256" key="1">
    <source>
        <dbReference type="ARBA" id="ARBA00005591"/>
    </source>
</evidence>
<dbReference type="KEGG" id="ehx:EMIHUDRAFT_194351"/>
<feature type="region of interest" description="Disordered" evidence="5">
    <location>
        <begin position="161"/>
        <end position="180"/>
    </location>
</feature>
<dbReference type="eggNOG" id="KOG1635">
    <property type="taxonomic scope" value="Eukaryota"/>
</dbReference>